<dbReference type="EMBL" id="FRCJ01000006">
    <property type="protein sequence ID" value="SHM79841.1"/>
    <property type="molecule type" value="Genomic_DNA"/>
</dbReference>
<dbReference type="AlphaFoldDB" id="A0A1M7LP28"/>
<proteinExistence type="predicted"/>
<sequence>MIQDGVFYQTMAALRSECENHCDIKNSEIQVALFNNIIYFGCNSGGAGKNIATPSLFKKFKIKDLPGYNDGKVKTPKDKLEMVNEWIRNFVKDVPPELSNINDVVFCKPSDTFPMHAEMNIIGYLHSKNVELNGVMYLVGKKTACRCCRKIIDTINELYNNNSDKSHCFQIEVPCENLFKESQRKDPAKWTNPFVIWEGKGFCPDMVKELKKISL</sequence>
<accession>A0A1M7LP28</accession>
<organism evidence="1 2">
    <name type="scientific">Xylanibacter ruminicola</name>
    <name type="common">Prevotella ruminicola</name>
    <dbReference type="NCBI Taxonomy" id="839"/>
    <lineage>
        <taxon>Bacteria</taxon>
        <taxon>Pseudomonadati</taxon>
        <taxon>Bacteroidota</taxon>
        <taxon>Bacteroidia</taxon>
        <taxon>Bacteroidales</taxon>
        <taxon>Prevotellaceae</taxon>
        <taxon>Xylanibacter</taxon>
    </lineage>
</organism>
<reference evidence="1 2" key="1">
    <citation type="submission" date="2016-11" db="EMBL/GenBank/DDBJ databases">
        <authorList>
            <person name="Jaros S."/>
            <person name="Januszkiewicz K."/>
            <person name="Wedrychowicz H."/>
        </authorList>
    </citation>
    <scope>NUCLEOTIDE SEQUENCE [LARGE SCALE GENOMIC DNA]</scope>
    <source>
        <strain evidence="1 2">BPI-34</strain>
    </source>
</reference>
<dbReference type="Proteomes" id="UP000184280">
    <property type="component" value="Unassembled WGS sequence"/>
</dbReference>
<evidence type="ECO:0000313" key="2">
    <source>
        <dbReference type="Proteomes" id="UP000184280"/>
    </source>
</evidence>
<name>A0A1M7LP28_XYLRU</name>
<gene>
    <name evidence="1" type="ORF">SAMN04488494_2640</name>
</gene>
<dbReference type="RefSeq" id="WP_073046635.1">
    <property type="nucleotide sequence ID" value="NZ_FOLF01000005.1"/>
</dbReference>
<evidence type="ECO:0000313" key="1">
    <source>
        <dbReference type="EMBL" id="SHM79841.1"/>
    </source>
</evidence>
<protein>
    <submittedName>
        <fullName evidence="1">Uncharacterized protein</fullName>
    </submittedName>
</protein>
<dbReference type="OrthoDB" id="545125at2"/>